<keyword evidence="5 11" id="KW-0479">Metal-binding</keyword>
<name>A0A7M1QSC7_9ACTO</name>
<keyword evidence="7 11" id="KW-0418">Kinase</keyword>
<dbReference type="Gene3D" id="3.40.1190.20">
    <property type="match status" value="1"/>
</dbReference>
<feature type="binding site" evidence="11">
    <location>
        <position position="40"/>
    </location>
    <ligand>
        <name>substrate</name>
    </ligand>
</feature>
<dbReference type="GO" id="GO:0009228">
    <property type="term" value="P:thiamine biosynthetic process"/>
    <property type="evidence" value="ECO:0007669"/>
    <property type="project" value="UniProtKB-KW"/>
</dbReference>
<evidence type="ECO:0000313" key="13">
    <source>
        <dbReference type="Proteomes" id="UP000595053"/>
    </source>
</evidence>
<evidence type="ECO:0000256" key="3">
    <source>
        <dbReference type="ARBA" id="ARBA00004868"/>
    </source>
</evidence>
<comment type="pathway">
    <text evidence="3 11">Cofactor biosynthesis; thiamine diphosphate biosynthesis; 4-methyl-5-(2-phosphoethyl)-thiazole from 5-(2-hydroxyethyl)-4-methylthiazole: step 1/1.</text>
</comment>
<evidence type="ECO:0000256" key="9">
    <source>
        <dbReference type="ARBA" id="ARBA00022842"/>
    </source>
</evidence>
<evidence type="ECO:0000256" key="4">
    <source>
        <dbReference type="ARBA" id="ARBA00022679"/>
    </source>
</evidence>
<comment type="similarity">
    <text evidence="11">Belongs to the Thz kinase family.</text>
</comment>
<evidence type="ECO:0000256" key="1">
    <source>
        <dbReference type="ARBA" id="ARBA00001771"/>
    </source>
</evidence>
<organism evidence="12 13">
    <name type="scientific">Trueperella pecoris</name>
    <dbReference type="NCBI Taxonomy" id="2733571"/>
    <lineage>
        <taxon>Bacteria</taxon>
        <taxon>Bacillati</taxon>
        <taxon>Actinomycetota</taxon>
        <taxon>Actinomycetes</taxon>
        <taxon>Actinomycetales</taxon>
        <taxon>Actinomycetaceae</taxon>
        <taxon>Trueperella</taxon>
    </lineage>
</organism>
<dbReference type="GO" id="GO:0005524">
    <property type="term" value="F:ATP binding"/>
    <property type="evidence" value="ECO:0007669"/>
    <property type="project" value="UniProtKB-UniRule"/>
</dbReference>
<dbReference type="InterPro" id="IPR000417">
    <property type="entry name" value="Hyethyz_kinase"/>
</dbReference>
<dbReference type="UniPathway" id="UPA00060">
    <property type="reaction ID" value="UER00139"/>
</dbReference>
<feature type="binding site" evidence="11">
    <location>
        <position position="115"/>
    </location>
    <ligand>
        <name>ATP</name>
        <dbReference type="ChEBI" id="CHEBI:30616"/>
    </ligand>
</feature>
<evidence type="ECO:0000256" key="8">
    <source>
        <dbReference type="ARBA" id="ARBA00022840"/>
    </source>
</evidence>
<dbReference type="GO" id="GO:0004417">
    <property type="term" value="F:hydroxyethylthiazole kinase activity"/>
    <property type="evidence" value="ECO:0007669"/>
    <property type="project" value="UniProtKB-UniRule"/>
</dbReference>
<keyword evidence="6 11" id="KW-0547">Nucleotide-binding</keyword>
<keyword evidence="8 11" id="KW-0067">ATP-binding</keyword>
<dbReference type="CDD" id="cd01170">
    <property type="entry name" value="THZ_kinase"/>
    <property type="match status" value="1"/>
</dbReference>
<protein>
    <recommendedName>
        <fullName evidence="11">Hydroxyethylthiazole kinase</fullName>
        <ecNumber evidence="11">2.7.1.50</ecNumber>
    </recommendedName>
    <alternativeName>
        <fullName evidence="11">4-methyl-5-beta-hydroxyethylthiazole kinase</fullName>
        <shortName evidence="11">TH kinase</shortName>
        <shortName evidence="11">Thz kinase</shortName>
    </alternativeName>
</protein>
<dbReference type="GO" id="GO:0009229">
    <property type="term" value="P:thiamine diphosphate biosynthetic process"/>
    <property type="evidence" value="ECO:0007669"/>
    <property type="project" value="UniProtKB-UniRule"/>
</dbReference>
<dbReference type="InterPro" id="IPR029056">
    <property type="entry name" value="Ribokinase-like"/>
</dbReference>
<dbReference type="AlphaFoldDB" id="A0A7M1QSC7"/>
<evidence type="ECO:0000256" key="6">
    <source>
        <dbReference type="ARBA" id="ARBA00022741"/>
    </source>
</evidence>
<feature type="binding site" evidence="11">
    <location>
        <position position="188"/>
    </location>
    <ligand>
        <name>substrate</name>
    </ligand>
</feature>
<evidence type="ECO:0000256" key="7">
    <source>
        <dbReference type="ARBA" id="ARBA00022777"/>
    </source>
</evidence>
<dbReference type="EC" id="2.7.1.50" evidence="11"/>
<evidence type="ECO:0000256" key="11">
    <source>
        <dbReference type="HAMAP-Rule" id="MF_00228"/>
    </source>
</evidence>
<evidence type="ECO:0000256" key="5">
    <source>
        <dbReference type="ARBA" id="ARBA00022723"/>
    </source>
</evidence>
<evidence type="ECO:0000256" key="2">
    <source>
        <dbReference type="ARBA" id="ARBA00001946"/>
    </source>
</evidence>
<dbReference type="RefSeq" id="WP_246462262.1">
    <property type="nucleotide sequence ID" value="NZ_CP063213.1"/>
</dbReference>
<dbReference type="NCBIfam" id="NF006830">
    <property type="entry name" value="PRK09355.1"/>
    <property type="match status" value="1"/>
</dbReference>
<dbReference type="Pfam" id="PF02110">
    <property type="entry name" value="HK"/>
    <property type="match status" value="1"/>
</dbReference>
<evidence type="ECO:0000313" key="12">
    <source>
        <dbReference type="EMBL" id="QOR44980.1"/>
    </source>
</evidence>
<sequence>MNGVITAVRERAPLVHCLTATVSMGIVADGLLAAGARPMMTETEAEAPVIVSAADVLSINLGTLSTDGAAGIPATVASARTLGIPWVLDPTAVGLAPVRTPLALQLAHMQPAVISANASEVLVLAGAGGGGRGADATASSLDVLPHARELAQRTGAVVAVSGKVDVITDGEHVHQVRGGSAIMPRVTGTGCLLGALTAACVAVAAPWEAALAASTWMKRAGEVAHERGAGPGSFRIHLLDALDEVKQ</sequence>
<keyword evidence="4 11" id="KW-0808">Transferase</keyword>
<keyword evidence="10 11" id="KW-0784">Thiamine biosynthesis</keyword>
<keyword evidence="13" id="KW-1185">Reference proteome</keyword>
<dbReference type="GO" id="GO:0000287">
    <property type="term" value="F:magnesium ion binding"/>
    <property type="evidence" value="ECO:0007669"/>
    <property type="project" value="UniProtKB-UniRule"/>
</dbReference>
<comment type="catalytic activity">
    <reaction evidence="1 11">
        <text>5-(2-hydroxyethyl)-4-methylthiazole + ATP = 4-methyl-5-(2-phosphooxyethyl)-thiazole + ADP + H(+)</text>
        <dbReference type="Rhea" id="RHEA:24212"/>
        <dbReference type="ChEBI" id="CHEBI:15378"/>
        <dbReference type="ChEBI" id="CHEBI:17957"/>
        <dbReference type="ChEBI" id="CHEBI:30616"/>
        <dbReference type="ChEBI" id="CHEBI:58296"/>
        <dbReference type="ChEBI" id="CHEBI:456216"/>
        <dbReference type="EC" id="2.7.1.50"/>
    </reaction>
</comment>
<dbReference type="EMBL" id="CP063213">
    <property type="protein sequence ID" value="QOR44980.1"/>
    <property type="molecule type" value="Genomic_DNA"/>
</dbReference>
<gene>
    <name evidence="11 12" type="primary">thiM</name>
    <name evidence="12" type="ORF">INS88_06725</name>
</gene>
<dbReference type="SUPFAM" id="SSF53613">
    <property type="entry name" value="Ribokinase-like"/>
    <property type="match status" value="1"/>
</dbReference>
<feature type="binding site" evidence="11">
    <location>
        <position position="161"/>
    </location>
    <ligand>
        <name>ATP</name>
        <dbReference type="ChEBI" id="CHEBI:30616"/>
    </ligand>
</feature>
<proteinExistence type="inferred from homology"/>
<dbReference type="PRINTS" id="PR01099">
    <property type="entry name" value="HYETHTZKNASE"/>
</dbReference>
<evidence type="ECO:0000256" key="10">
    <source>
        <dbReference type="ARBA" id="ARBA00022977"/>
    </source>
</evidence>
<keyword evidence="9 11" id="KW-0460">Magnesium</keyword>
<dbReference type="Proteomes" id="UP000595053">
    <property type="component" value="Chromosome"/>
</dbReference>
<dbReference type="HAMAP" id="MF_00228">
    <property type="entry name" value="Thz_kinase"/>
    <property type="match status" value="1"/>
</dbReference>
<reference evidence="12 13" key="1">
    <citation type="submission" date="2020-10" db="EMBL/GenBank/DDBJ databases">
        <title>Trueperella pecoris sp. nov. isolated from bovine and porcine specimens.</title>
        <authorList>
            <person name="Schoenecker L."/>
            <person name="Schnydrig P."/>
            <person name="Brodard I."/>
            <person name="Thomann A."/>
            <person name="Hemphill A."/>
            <person name="Rodriguez-Campos S."/>
            <person name="Perreten V."/>
            <person name="Jores J."/>
            <person name="Kittl S."/>
        </authorList>
    </citation>
    <scope>NUCLEOTIDE SEQUENCE [LARGE SCALE GENOMIC DNA]</scope>
    <source>
        <strain evidence="12 13">15A0121</strain>
    </source>
</reference>
<comment type="cofactor">
    <cofactor evidence="2 11">
        <name>Mg(2+)</name>
        <dbReference type="ChEBI" id="CHEBI:18420"/>
    </cofactor>
</comment>
<dbReference type="PIRSF" id="PIRSF000513">
    <property type="entry name" value="Thz_kinase"/>
    <property type="match status" value="1"/>
</dbReference>
<accession>A0A7M1QSC7</accession>
<comment type="function">
    <text evidence="11">Catalyzes the phosphorylation of the hydroxyl group of 4-methyl-5-beta-hydroxyethylthiazole (THZ).</text>
</comment>